<accession>A0ABU2UI95</accession>
<keyword evidence="2" id="KW-1185">Reference proteome</keyword>
<dbReference type="RefSeq" id="WP_311635058.1">
    <property type="nucleotide sequence ID" value="NZ_JAVRFF010000012.1"/>
</dbReference>
<protein>
    <submittedName>
        <fullName evidence="1">Uncharacterized protein</fullName>
    </submittedName>
</protein>
<proteinExistence type="predicted"/>
<reference evidence="1" key="1">
    <citation type="submission" date="2024-05" db="EMBL/GenBank/DDBJ databases">
        <title>30 novel species of actinomycetes from the DSMZ collection.</title>
        <authorList>
            <person name="Nouioui I."/>
        </authorList>
    </citation>
    <scope>NUCLEOTIDE SEQUENCE</scope>
    <source>
        <strain evidence="1">DSM 41014</strain>
    </source>
</reference>
<name>A0ABU2UI95_9ACTN</name>
<sequence length="57" mass="5986">MPDQAPSSSDVKAALYAAIIKSAAELHENASAAAEAEGLKNLAEAFAWVTYPNQQHS</sequence>
<evidence type="ECO:0000313" key="2">
    <source>
        <dbReference type="Proteomes" id="UP001180489"/>
    </source>
</evidence>
<evidence type="ECO:0000313" key="1">
    <source>
        <dbReference type="EMBL" id="MDT0472984.1"/>
    </source>
</evidence>
<dbReference type="Proteomes" id="UP001180489">
    <property type="component" value="Unassembled WGS sequence"/>
</dbReference>
<comment type="caution">
    <text evidence="1">The sequence shown here is derived from an EMBL/GenBank/DDBJ whole genome shotgun (WGS) entry which is preliminary data.</text>
</comment>
<dbReference type="EMBL" id="JAVRFF010000012">
    <property type="protein sequence ID" value="MDT0472984.1"/>
    <property type="molecule type" value="Genomic_DNA"/>
</dbReference>
<gene>
    <name evidence="1" type="ORF">RM863_12705</name>
</gene>
<organism evidence="1 2">
    <name type="scientific">Streptomyces hintoniae</name>
    <dbReference type="NCBI Taxonomy" id="3075521"/>
    <lineage>
        <taxon>Bacteria</taxon>
        <taxon>Bacillati</taxon>
        <taxon>Actinomycetota</taxon>
        <taxon>Actinomycetes</taxon>
        <taxon>Kitasatosporales</taxon>
        <taxon>Streptomycetaceae</taxon>
        <taxon>Streptomyces</taxon>
    </lineage>
</organism>